<organism evidence="1 2">
    <name type="scientific">Erwinia aeris</name>
    <dbReference type="NCBI Taxonomy" id="3239803"/>
    <lineage>
        <taxon>Bacteria</taxon>
        <taxon>Pseudomonadati</taxon>
        <taxon>Pseudomonadota</taxon>
        <taxon>Gammaproteobacteria</taxon>
        <taxon>Enterobacterales</taxon>
        <taxon>Erwiniaceae</taxon>
        <taxon>Erwinia</taxon>
    </lineage>
</organism>
<dbReference type="Proteomes" id="UP001565243">
    <property type="component" value="Unassembled WGS sequence"/>
</dbReference>
<reference evidence="1 2" key="1">
    <citation type="submission" date="2024-07" db="EMBL/GenBank/DDBJ databases">
        <authorList>
            <person name="Hebao G."/>
        </authorList>
    </citation>
    <scope>NUCLEOTIDE SEQUENCE [LARGE SCALE GENOMIC DNA]</scope>
    <source>
        <strain evidence="1 2">ACCC 02193</strain>
    </source>
</reference>
<name>A0ABV4E7W4_9GAMM</name>
<evidence type="ECO:0000313" key="2">
    <source>
        <dbReference type="Proteomes" id="UP001565243"/>
    </source>
</evidence>
<keyword evidence="2" id="KW-1185">Reference proteome</keyword>
<dbReference type="RefSeq" id="WP_369895605.1">
    <property type="nucleotide sequence ID" value="NZ_JBGFFX010000006.1"/>
</dbReference>
<protein>
    <submittedName>
        <fullName evidence="1">Type II toxin-antitoxin system RelE/ParE family toxin</fullName>
    </submittedName>
</protein>
<dbReference type="InterPro" id="IPR009387">
    <property type="entry name" value="HigB-2"/>
</dbReference>
<dbReference type="Pfam" id="PF06296">
    <property type="entry name" value="RelE"/>
    <property type="match status" value="1"/>
</dbReference>
<evidence type="ECO:0000313" key="1">
    <source>
        <dbReference type="EMBL" id="MEY8771013.1"/>
    </source>
</evidence>
<accession>A0ABV4E7W4</accession>
<gene>
    <name evidence="1" type="ORF">AB6T85_11335</name>
</gene>
<sequence>MAIYIHKRLDKMFAKAGIADTDLCLAAREVECGNYEADLGGGVKKKRIALNAGKRGGARTVVFFKKDSNLFFYDGWLKDGSKKAAKEIGEDELEIYKKLARAYFKADKNMLDRLKASGTFREVKQ</sequence>
<proteinExistence type="predicted"/>
<dbReference type="EMBL" id="JBGFFX010000006">
    <property type="protein sequence ID" value="MEY8771013.1"/>
    <property type="molecule type" value="Genomic_DNA"/>
</dbReference>
<dbReference type="PIRSF" id="PIRSF018634">
    <property type="entry name" value="UCP018634"/>
    <property type="match status" value="1"/>
</dbReference>
<comment type="caution">
    <text evidence="1">The sequence shown here is derived from an EMBL/GenBank/DDBJ whole genome shotgun (WGS) entry which is preliminary data.</text>
</comment>